<feature type="domain" description="IgGFc-binding protein N-terminal" evidence="1">
    <location>
        <begin position="118"/>
        <end position="394"/>
    </location>
</feature>
<dbReference type="InterPro" id="IPR035234">
    <property type="entry name" value="IgGFc-bd_N"/>
</dbReference>
<evidence type="ECO:0000313" key="2">
    <source>
        <dbReference type="EMBL" id="KAK6177738.1"/>
    </source>
</evidence>
<keyword evidence="3" id="KW-1185">Reference proteome</keyword>
<comment type="caution">
    <text evidence="2">The sequence shown here is derived from an EMBL/GenBank/DDBJ whole genome shotgun (WGS) entry which is preliminary data.</text>
</comment>
<dbReference type="AlphaFoldDB" id="A0AAN8JKM0"/>
<evidence type="ECO:0000259" key="1">
    <source>
        <dbReference type="Pfam" id="PF17517"/>
    </source>
</evidence>
<accession>A0AAN8JKM0</accession>
<protein>
    <recommendedName>
        <fullName evidence="1">IgGFc-binding protein N-terminal domain-containing protein</fullName>
    </recommendedName>
</protein>
<dbReference type="Pfam" id="PF17517">
    <property type="entry name" value="IgGFc_binding"/>
    <property type="match status" value="1"/>
</dbReference>
<dbReference type="Proteomes" id="UP001347796">
    <property type="component" value="Unassembled WGS sequence"/>
</dbReference>
<reference evidence="2 3" key="1">
    <citation type="submission" date="2024-01" db="EMBL/GenBank/DDBJ databases">
        <title>The genome of the rayed Mediterranean limpet Patella caerulea (Linnaeus, 1758).</title>
        <authorList>
            <person name="Anh-Thu Weber A."/>
            <person name="Halstead-Nussloch G."/>
        </authorList>
    </citation>
    <scope>NUCLEOTIDE SEQUENCE [LARGE SCALE GENOMIC DNA]</scope>
    <source>
        <strain evidence="2">AATW-2023a</strain>
        <tissue evidence="2">Whole specimen</tissue>
    </source>
</reference>
<dbReference type="PANTHER" id="PTHR46534:SF1">
    <property type="entry name" value="IGGFC-BINDING PROTEIN N-TERMINAL DOMAIN-CONTAINING PROTEIN"/>
    <property type="match status" value="1"/>
</dbReference>
<name>A0AAN8JKM0_PATCE</name>
<proteinExistence type="predicted"/>
<sequence>MSADNNCIFFSGIKSYPGREFLLAFPQNYINNNENVEIVFTCVSTTDIQVNLTFHAPDSFAQPATTTFSLAPDERYVISLSAGIRMPTGSVIDTRCVEVISTGDITVVVFSRQGSNGDAYMALPISLLGQVYVSANYDNRVSGSASFIVITAPFNDSKISIRVPDFKNIVSFMFDDRLYSSEETIVVTLSAYQVLQLQVKDDLTGTHIVSDKPISVLSGVNRTSVYQETCRSHVMDSLPPVRRLGYQYVTITEPKYREPTIYRIVATEVATRVEMGTNIIILNNTGDFYESIIEPNNFYFIQSSKPVLVAQLSTSNYNNTYRSGDPSMVILTPLQAARDSYTFSVVNYSGYKVYVTIVINSSDVSGLRLNNQTITTTWTAVTGKQNLVVGEVLITTSLAVSQKVSNGNGGKFLAYIQGVTTCEGYSFGLTFQETTNTPVIIKVFKLAEEIVS</sequence>
<dbReference type="EMBL" id="JAZGQO010000010">
    <property type="protein sequence ID" value="KAK6177738.1"/>
    <property type="molecule type" value="Genomic_DNA"/>
</dbReference>
<gene>
    <name evidence="2" type="ORF">SNE40_015782</name>
</gene>
<dbReference type="PANTHER" id="PTHR46534">
    <property type="entry name" value="IGGFC_BINDING DOMAIN-CONTAINING PROTEIN"/>
    <property type="match status" value="1"/>
</dbReference>
<organism evidence="2 3">
    <name type="scientific">Patella caerulea</name>
    <name type="common">Rayed Mediterranean limpet</name>
    <dbReference type="NCBI Taxonomy" id="87958"/>
    <lineage>
        <taxon>Eukaryota</taxon>
        <taxon>Metazoa</taxon>
        <taxon>Spiralia</taxon>
        <taxon>Lophotrochozoa</taxon>
        <taxon>Mollusca</taxon>
        <taxon>Gastropoda</taxon>
        <taxon>Patellogastropoda</taxon>
        <taxon>Patelloidea</taxon>
        <taxon>Patellidae</taxon>
        <taxon>Patella</taxon>
    </lineage>
</organism>
<evidence type="ECO:0000313" key="3">
    <source>
        <dbReference type="Proteomes" id="UP001347796"/>
    </source>
</evidence>